<comment type="caution">
    <text evidence="1">The sequence shown here is derived from an EMBL/GenBank/DDBJ whole genome shotgun (WGS) entry which is preliminary data.</text>
</comment>
<gene>
    <name evidence="1" type="ORF">NQ176_g4969</name>
</gene>
<sequence length="278" mass="31651">MTAGTFAMASTHNMEQPQSAIKVLSLGLPRTASASLTEAYRILGYNAQHGMDELENIRFHKAIAAAAEATYPNVFSTGKRQRVLTMAEWDAVWGPGVEVVTDWAAMYGEQLVKAYPDAKVVLCERNFEPWYRSYNDTLLSEIWGWPGSIMVNFVEPLIGLRLVSNCRHNLLGLFQAKDVNELRAKSRDGFHAYYDTIKRVTPAERLLVYRIEEGWEPLCKFLDKPVPNVDFPHVNERIEMQRRIDDLFARSVSKALRKLGIYAATVAAVWVSWKVMHR</sequence>
<accession>A0ACC1NBL3</accession>
<evidence type="ECO:0000313" key="1">
    <source>
        <dbReference type="EMBL" id="KAJ2976408.1"/>
    </source>
</evidence>
<organism evidence="1 2">
    <name type="scientific">Zarea fungicola</name>
    <dbReference type="NCBI Taxonomy" id="93591"/>
    <lineage>
        <taxon>Eukaryota</taxon>
        <taxon>Fungi</taxon>
        <taxon>Dikarya</taxon>
        <taxon>Ascomycota</taxon>
        <taxon>Pezizomycotina</taxon>
        <taxon>Sordariomycetes</taxon>
        <taxon>Hypocreomycetidae</taxon>
        <taxon>Hypocreales</taxon>
        <taxon>Cordycipitaceae</taxon>
        <taxon>Zarea</taxon>
    </lineage>
</organism>
<name>A0ACC1NBL3_9HYPO</name>
<proteinExistence type="predicted"/>
<dbReference type="EMBL" id="JANJQO010000588">
    <property type="protein sequence ID" value="KAJ2976408.1"/>
    <property type="molecule type" value="Genomic_DNA"/>
</dbReference>
<evidence type="ECO:0000313" key="2">
    <source>
        <dbReference type="Proteomes" id="UP001143910"/>
    </source>
</evidence>
<reference evidence="1" key="1">
    <citation type="submission" date="2022-08" db="EMBL/GenBank/DDBJ databases">
        <title>Genome Sequence of Lecanicillium fungicola.</title>
        <authorList>
            <person name="Buettner E."/>
        </authorList>
    </citation>
    <scope>NUCLEOTIDE SEQUENCE</scope>
    <source>
        <strain evidence="1">Babe33</strain>
    </source>
</reference>
<dbReference type="Proteomes" id="UP001143910">
    <property type="component" value="Unassembled WGS sequence"/>
</dbReference>
<protein>
    <submittedName>
        <fullName evidence="1">Uncharacterized protein</fullName>
    </submittedName>
</protein>
<keyword evidence="2" id="KW-1185">Reference proteome</keyword>